<feature type="region of interest" description="Disordered" evidence="1">
    <location>
        <begin position="1"/>
        <end position="44"/>
    </location>
</feature>
<feature type="compositionally biased region" description="Gly residues" evidence="1">
    <location>
        <begin position="12"/>
        <end position="21"/>
    </location>
</feature>
<evidence type="ECO:0000313" key="2">
    <source>
        <dbReference type="EMBL" id="KAI7736514.1"/>
    </source>
</evidence>
<gene>
    <name evidence="2" type="ORF">M8C21_003514</name>
</gene>
<feature type="compositionally biased region" description="Polar residues" evidence="1">
    <location>
        <begin position="1"/>
        <end position="10"/>
    </location>
</feature>
<name>A0AAD5C7Y1_AMBAR</name>
<feature type="compositionally biased region" description="Polar residues" evidence="1">
    <location>
        <begin position="23"/>
        <end position="36"/>
    </location>
</feature>
<organism evidence="2 3">
    <name type="scientific">Ambrosia artemisiifolia</name>
    <name type="common">Common ragweed</name>
    <dbReference type="NCBI Taxonomy" id="4212"/>
    <lineage>
        <taxon>Eukaryota</taxon>
        <taxon>Viridiplantae</taxon>
        <taxon>Streptophyta</taxon>
        <taxon>Embryophyta</taxon>
        <taxon>Tracheophyta</taxon>
        <taxon>Spermatophyta</taxon>
        <taxon>Magnoliopsida</taxon>
        <taxon>eudicotyledons</taxon>
        <taxon>Gunneridae</taxon>
        <taxon>Pentapetalae</taxon>
        <taxon>asterids</taxon>
        <taxon>campanulids</taxon>
        <taxon>Asterales</taxon>
        <taxon>Asteraceae</taxon>
        <taxon>Asteroideae</taxon>
        <taxon>Heliantheae alliance</taxon>
        <taxon>Heliantheae</taxon>
        <taxon>Ambrosia</taxon>
    </lineage>
</organism>
<reference evidence="2" key="1">
    <citation type="submission" date="2022-06" db="EMBL/GenBank/DDBJ databases">
        <title>Uncovering the hologenomic basis of an extraordinary plant invasion.</title>
        <authorList>
            <person name="Bieker V.C."/>
            <person name="Martin M.D."/>
            <person name="Gilbert T."/>
            <person name="Hodgins K."/>
            <person name="Battlay P."/>
            <person name="Petersen B."/>
            <person name="Wilson J."/>
        </authorList>
    </citation>
    <scope>NUCLEOTIDE SEQUENCE</scope>
    <source>
        <strain evidence="2">AA19_3_7</strain>
        <tissue evidence="2">Leaf</tissue>
    </source>
</reference>
<sequence length="102" mass="11000">MFRTPTTSTGAAVGGGGGGGPLTSITSQPPNPTDITDQAHHRTATTSARAFQFHPARPAIIDLFNLYLGRSGREKADDVVREPPYVKCCYFKFYIVISVSLQ</sequence>
<proteinExistence type="predicted"/>
<keyword evidence="3" id="KW-1185">Reference proteome</keyword>
<dbReference type="EMBL" id="JAMZMK010009253">
    <property type="protein sequence ID" value="KAI7736514.1"/>
    <property type="molecule type" value="Genomic_DNA"/>
</dbReference>
<accession>A0AAD5C7Y1</accession>
<protein>
    <submittedName>
        <fullName evidence="2">Uncharacterized protein</fullName>
    </submittedName>
</protein>
<evidence type="ECO:0000313" key="3">
    <source>
        <dbReference type="Proteomes" id="UP001206925"/>
    </source>
</evidence>
<comment type="caution">
    <text evidence="2">The sequence shown here is derived from an EMBL/GenBank/DDBJ whole genome shotgun (WGS) entry which is preliminary data.</text>
</comment>
<dbReference type="Proteomes" id="UP001206925">
    <property type="component" value="Unassembled WGS sequence"/>
</dbReference>
<dbReference type="AlphaFoldDB" id="A0AAD5C7Y1"/>
<evidence type="ECO:0000256" key="1">
    <source>
        <dbReference type="SAM" id="MobiDB-lite"/>
    </source>
</evidence>